<dbReference type="AlphaFoldDB" id="A0A1I7XIW8"/>
<dbReference type="Proteomes" id="UP000095283">
    <property type="component" value="Unplaced"/>
</dbReference>
<keyword evidence="3" id="KW-0067">ATP-binding</keyword>
<organism evidence="8 9">
    <name type="scientific">Heterorhabditis bacteriophora</name>
    <name type="common">Entomopathogenic nematode worm</name>
    <dbReference type="NCBI Taxonomy" id="37862"/>
    <lineage>
        <taxon>Eukaryota</taxon>
        <taxon>Metazoa</taxon>
        <taxon>Ecdysozoa</taxon>
        <taxon>Nematoda</taxon>
        <taxon>Chromadorea</taxon>
        <taxon>Rhabditida</taxon>
        <taxon>Rhabditina</taxon>
        <taxon>Rhabditomorpha</taxon>
        <taxon>Strongyloidea</taxon>
        <taxon>Heterorhabditidae</taxon>
        <taxon>Heterorhabditis</taxon>
    </lineage>
</organism>
<dbReference type="GO" id="GO:0005634">
    <property type="term" value="C:nucleus"/>
    <property type="evidence" value="ECO:0007669"/>
    <property type="project" value="TreeGrafter"/>
</dbReference>
<dbReference type="SMART" id="SM01050">
    <property type="entry name" value="CactinC_cactus"/>
    <property type="match status" value="1"/>
</dbReference>
<dbReference type="Pfam" id="PF00004">
    <property type="entry name" value="AAA"/>
    <property type="match status" value="1"/>
</dbReference>
<dbReference type="GO" id="GO:0006334">
    <property type="term" value="P:nucleosome assembly"/>
    <property type="evidence" value="ECO:0007669"/>
    <property type="project" value="TreeGrafter"/>
</dbReference>
<dbReference type="InterPro" id="IPR003960">
    <property type="entry name" value="ATPase_AAA_CS"/>
</dbReference>
<feature type="compositionally biased region" description="Polar residues" evidence="4">
    <location>
        <begin position="29"/>
        <end position="39"/>
    </location>
</feature>
<dbReference type="GO" id="GO:0042393">
    <property type="term" value="F:histone binding"/>
    <property type="evidence" value="ECO:0007669"/>
    <property type="project" value="TreeGrafter"/>
</dbReference>
<dbReference type="PANTHER" id="PTHR23069">
    <property type="entry name" value="AAA DOMAIN-CONTAINING"/>
    <property type="match status" value="1"/>
</dbReference>
<feature type="domain" description="ATPase AAA-type core" evidence="5">
    <location>
        <begin position="339"/>
        <end position="368"/>
    </location>
</feature>
<keyword evidence="2" id="KW-0547">Nucleotide-binding</keyword>
<dbReference type="GO" id="GO:0005524">
    <property type="term" value="F:ATP binding"/>
    <property type="evidence" value="ECO:0007669"/>
    <property type="project" value="UniProtKB-KW"/>
</dbReference>
<evidence type="ECO:0000256" key="4">
    <source>
        <dbReference type="SAM" id="MobiDB-lite"/>
    </source>
</evidence>
<dbReference type="GO" id="GO:0045815">
    <property type="term" value="P:transcription initiation-coupled chromatin remodeling"/>
    <property type="evidence" value="ECO:0007669"/>
    <property type="project" value="TreeGrafter"/>
</dbReference>
<feature type="domain" description="SF3A2" evidence="6">
    <location>
        <begin position="963"/>
        <end position="1058"/>
    </location>
</feature>
<dbReference type="InterPro" id="IPR003959">
    <property type="entry name" value="ATPase_AAA_core"/>
</dbReference>
<feature type="compositionally biased region" description="Acidic residues" evidence="4">
    <location>
        <begin position="128"/>
        <end position="137"/>
    </location>
</feature>
<proteinExistence type="inferred from homology"/>
<dbReference type="PROSITE" id="PS00674">
    <property type="entry name" value="AAA"/>
    <property type="match status" value="1"/>
</dbReference>
<sequence length="1096" mass="125931">MVKRSSGFSPQKDVRRSTRDRSAVYRSLAENNLANQHMNSELMKKILRTANESREQEQEPKRLAGYTRSGRKLVGLYNFGSSEDDDDEPSINQRTRSSRNSYPDENDVTSPIQKSRSRQVKRRRVTLDDELDDEDQNNQDGVIRDVEDSKTDNCMYDRIKRSRHQNSTFSSADASRSINEIATSKRNSARNIRLEKKRLSGEPKDEEDPEMVESSDEEDDEEEDNKEPRQYALRKNRNPVERFMFGSVKSERPPSAKFREEGDISRRTCDKRRERSSKLRGELRYDFINFIMKSLQKKRFKLILNISHYGQVAFFMRKGADCLSKWVGEAERQLRLIFIVIIGATNRLDTLDPALRRPGRFDRELKFSLPDANARYRLCNTISFYIILYSFARIHICRLQILEIHTSKWGNSQPNAEMLKWLAESTSGYCGADLQYLCTESVLIALRARYPHIYMSNERLALDPSQIRVILSLFTSFFNAYSQILFTLYLCNFSVRLLICGTENAPDNGQTSYILPALLGKLDHLPVFSVSVARLFSEGRPEEALAQTIQSTLRAASSGPCILLLPSVDQWYNIVPPSVAHMLLSAIDTLNGFSSILFLSTCDSEYHKLSNKIKEIFRPANCVRYAILKSLKYFVMITYLYLFIKDKTIRHHAIALRDMAEELFDAELEEDFVELLENHAKMLLEANVKPKNEKLLQLPKGFERKTRWTVTNGYMTQIKPEVLQKQTKVSVASVDKGLGRARFRTSRKGTYNFPNQQKRKKSAAIVKSIARSLSSSKHANQVADLKVNSEASVKLSSKVENVMIKDKTEEQNSDSVETKAENIDHNQDKANKQLILCDKELQAVVTMMDFQNRAGGKTGGGGVASAADAGVDRRERLRWVFFTGYFPFSFLKDVFYLGRNQMLYHQSILLILSRFLIGSYLAHTQGKKHQSNLARRAAKEAQEQPFLPAPAQAKVELRKFVKIGRPGYKVQVTRERDAATGQQALLFQIDYPEIAEGVIPRHRFMSAYEQKIQPPDKRWQYLLFAAEPYETIAFKIPSREVDKSEKFWTMWNKDTKQFFLQVAFRIDSRVAHDDLPPAPPPVMNAPMASQPMFVPY</sequence>
<feature type="compositionally biased region" description="Basic and acidic residues" evidence="4">
    <location>
        <begin position="192"/>
        <end position="203"/>
    </location>
</feature>
<feature type="domain" description="AAA ATPase AAA+ lid" evidence="7">
    <location>
        <begin position="419"/>
        <end position="457"/>
    </location>
</feature>
<accession>A0A1I7XIW8</accession>
<dbReference type="GO" id="GO:0006337">
    <property type="term" value="P:nucleosome disassembly"/>
    <property type="evidence" value="ECO:0007669"/>
    <property type="project" value="TreeGrafter"/>
</dbReference>
<feature type="compositionally biased region" description="Basic and acidic residues" evidence="4">
    <location>
        <begin position="51"/>
        <end position="62"/>
    </location>
</feature>
<name>A0A1I7XIW8_HETBA</name>
<evidence type="ECO:0000313" key="9">
    <source>
        <dbReference type="WBParaSite" id="Hba_17470"/>
    </source>
</evidence>
<feature type="compositionally biased region" description="Basic and acidic residues" evidence="4">
    <location>
        <begin position="142"/>
        <end position="159"/>
    </location>
</feature>
<feature type="compositionally biased region" description="Acidic residues" evidence="4">
    <location>
        <begin position="204"/>
        <end position="225"/>
    </location>
</feature>
<dbReference type="Pfam" id="PF17862">
    <property type="entry name" value="AAA_lid_3"/>
    <property type="match status" value="1"/>
</dbReference>
<dbReference type="Gene3D" id="1.10.8.60">
    <property type="match status" value="2"/>
</dbReference>
<dbReference type="InterPro" id="IPR027417">
    <property type="entry name" value="P-loop_NTPase"/>
</dbReference>
<evidence type="ECO:0000256" key="3">
    <source>
        <dbReference type="ARBA" id="ARBA00022840"/>
    </source>
</evidence>
<evidence type="ECO:0000259" key="5">
    <source>
        <dbReference type="Pfam" id="PF00004"/>
    </source>
</evidence>
<dbReference type="Gene3D" id="3.40.50.300">
    <property type="entry name" value="P-loop containing nucleotide triphosphate hydrolases"/>
    <property type="match status" value="1"/>
</dbReference>
<dbReference type="WBParaSite" id="Hba_17470">
    <property type="protein sequence ID" value="Hba_17470"/>
    <property type="gene ID" value="Hba_17470"/>
</dbReference>
<dbReference type="InterPro" id="IPR031781">
    <property type="entry name" value="SF3A2_dom"/>
</dbReference>
<dbReference type="Gene3D" id="2.60.40.2690">
    <property type="match status" value="1"/>
</dbReference>
<feature type="compositionally biased region" description="Basic residues" evidence="4">
    <location>
        <begin position="115"/>
        <end position="124"/>
    </location>
</feature>
<feature type="compositionally biased region" description="Basic and acidic residues" evidence="4">
    <location>
        <begin position="12"/>
        <end position="23"/>
    </location>
</feature>
<dbReference type="PANTHER" id="PTHR23069:SF0">
    <property type="entry name" value="TAT-BINDING HOMOLOG 7"/>
    <property type="match status" value="1"/>
</dbReference>
<evidence type="ECO:0000256" key="2">
    <source>
        <dbReference type="ARBA" id="ARBA00022741"/>
    </source>
</evidence>
<dbReference type="GO" id="GO:0003682">
    <property type="term" value="F:chromatin binding"/>
    <property type="evidence" value="ECO:0007669"/>
    <property type="project" value="TreeGrafter"/>
</dbReference>
<feature type="compositionally biased region" description="Polar residues" evidence="4">
    <location>
        <begin position="165"/>
        <end position="190"/>
    </location>
</feature>
<feature type="compositionally biased region" description="Basic and acidic residues" evidence="4">
    <location>
        <begin position="249"/>
        <end position="267"/>
    </location>
</feature>
<dbReference type="GO" id="GO:0016887">
    <property type="term" value="F:ATP hydrolysis activity"/>
    <property type="evidence" value="ECO:0007669"/>
    <property type="project" value="InterPro"/>
</dbReference>
<dbReference type="SUPFAM" id="SSF52540">
    <property type="entry name" value="P-loop containing nucleoside triphosphate hydrolases"/>
    <property type="match status" value="1"/>
</dbReference>
<dbReference type="InterPro" id="IPR041569">
    <property type="entry name" value="AAA_lid_3"/>
</dbReference>
<dbReference type="InterPro" id="IPR045199">
    <property type="entry name" value="ATAD2-like"/>
</dbReference>
<evidence type="ECO:0000259" key="6">
    <source>
        <dbReference type="Pfam" id="PF16835"/>
    </source>
</evidence>
<protein>
    <submittedName>
        <fullName evidence="9">Origin recognition complex subunit 2</fullName>
    </submittedName>
</protein>
<evidence type="ECO:0000259" key="7">
    <source>
        <dbReference type="Pfam" id="PF17862"/>
    </source>
</evidence>
<evidence type="ECO:0000313" key="8">
    <source>
        <dbReference type="Proteomes" id="UP000095283"/>
    </source>
</evidence>
<feature type="compositionally biased region" description="Polar residues" evidence="4">
    <location>
        <begin position="90"/>
        <end position="112"/>
    </location>
</feature>
<keyword evidence="8" id="KW-1185">Reference proteome</keyword>
<feature type="region of interest" description="Disordered" evidence="4">
    <location>
        <begin position="1"/>
        <end position="267"/>
    </location>
</feature>
<evidence type="ECO:0000256" key="1">
    <source>
        <dbReference type="ARBA" id="ARBA00006914"/>
    </source>
</evidence>
<comment type="similarity">
    <text evidence="1">Belongs to the AAA ATPase family.</text>
</comment>
<reference evidence="9" key="1">
    <citation type="submission" date="2016-11" db="UniProtKB">
        <authorList>
            <consortium name="WormBaseParasite"/>
        </authorList>
    </citation>
    <scope>IDENTIFICATION</scope>
</reference>
<dbReference type="FunFam" id="2.60.40.2690:FF:000001">
    <property type="entry name" value="Splicing factor 3a, subunit 2"/>
    <property type="match status" value="1"/>
</dbReference>
<dbReference type="Pfam" id="PF16835">
    <property type="entry name" value="SF3A2"/>
    <property type="match status" value="1"/>
</dbReference>